<dbReference type="GO" id="GO:0043115">
    <property type="term" value="F:precorrin-2 dehydrogenase activity"/>
    <property type="evidence" value="ECO:0007669"/>
    <property type="project" value="UniProtKB-EC"/>
</dbReference>
<dbReference type="SUPFAM" id="SSF75615">
    <property type="entry name" value="Siroheme synthase middle domains-like"/>
    <property type="match status" value="1"/>
</dbReference>
<dbReference type="PANTHER" id="PTHR35330">
    <property type="entry name" value="SIROHEME BIOSYNTHESIS PROTEIN MET8"/>
    <property type="match status" value="1"/>
</dbReference>
<dbReference type="RefSeq" id="WP_013841651.1">
    <property type="nucleotide sequence ID" value="NC_015589.1"/>
</dbReference>
<dbReference type="InterPro" id="IPR006367">
    <property type="entry name" value="Sirohaem_synthase_N"/>
</dbReference>
<dbReference type="GO" id="GO:0004325">
    <property type="term" value="F:ferrochelatase activity"/>
    <property type="evidence" value="ECO:0007669"/>
    <property type="project" value="InterPro"/>
</dbReference>
<comment type="pathway">
    <text evidence="1">Porphyrin-containing compound metabolism; siroheme biosynthesis; sirohydrochlorin from precorrin-2: step 1/1.</text>
</comment>
<dbReference type="InterPro" id="IPR028161">
    <property type="entry name" value="Met8-like"/>
</dbReference>
<dbReference type="Proteomes" id="UP000009234">
    <property type="component" value="Chromosome"/>
</dbReference>
<protein>
    <recommendedName>
        <fullName evidence="2">precorrin-2 dehydrogenase</fullName>
        <ecNumber evidence="2">1.3.1.76</ecNumber>
    </recommendedName>
</protein>
<dbReference type="EC" id="1.3.1.76" evidence="2"/>
<dbReference type="Pfam" id="PF14824">
    <property type="entry name" value="Sirohm_synth_M"/>
    <property type="match status" value="1"/>
</dbReference>
<evidence type="ECO:0000256" key="5">
    <source>
        <dbReference type="ARBA" id="ARBA00023244"/>
    </source>
</evidence>
<dbReference type="Pfam" id="PF10414">
    <property type="entry name" value="CysG_dimeriser"/>
    <property type="match status" value="1"/>
</dbReference>
<dbReference type="InterPro" id="IPR042518">
    <property type="entry name" value="SirC_C"/>
</dbReference>
<dbReference type="HOGENOM" id="CLU_011276_8_1_9"/>
<gene>
    <name evidence="9" type="ordered locus">Desru_1619</name>
</gene>
<dbReference type="EMBL" id="CP002780">
    <property type="protein sequence ID" value="AEG59884.1"/>
    <property type="molecule type" value="Genomic_DNA"/>
</dbReference>
<evidence type="ECO:0000256" key="2">
    <source>
        <dbReference type="ARBA" id="ARBA00012400"/>
    </source>
</evidence>
<dbReference type="KEGG" id="dru:Desru_1619"/>
<dbReference type="NCBIfam" id="TIGR01470">
    <property type="entry name" value="cysG_Nterm"/>
    <property type="match status" value="1"/>
</dbReference>
<feature type="domain" description="Sirohaem synthase dimerisation" evidence="7">
    <location>
        <begin position="152"/>
        <end position="207"/>
    </location>
</feature>
<sequence length="213" mass="24002">MENLYPVYLNLENQVCLVAGGGKVAERKTASLLECGAKVRLVSPEVTDRMKQWVQQGKLEWLEREYRFQDLAGVFLVFAATDNPKVNQTIAGHCFARGLAVNLVTDPAKGNFYVPSVVRRGKLTLAVSTGGASPLMAARIRRQLECQFGPEYGELLELLADVRCRALDEVEDINRRKAIFTELVESDILELLKAKKYDQAKERVERAYRSHRS</sequence>
<evidence type="ECO:0000256" key="3">
    <source>
        <dbReference type="ARBA" id="ARBA00023002"/>
    </source>
</evidence>
<dbReference type="Pfam" id="PF13241">
    <property type="entry name" value="NAD_binding_7"/>
    <property type="match status" value="1"/>
</dbReference>
<evidence type="ECO:0000256" key="4">
    <source>
        <dbReference type="ARBA" id="ARBA00023027"/>
    </source>
</evidence>
<dbReference type="OrthoDB" id="9773765at2"/>
<name>F6DSA5_DESRL</name>
<evidence type="ECO:0000259" key="7">
    <source>
        <dbReference type="Pfam" id="PF10414"/>
    </source>
</evidence>
<evidence type="ECO:0000256" key="1">
    <source>
        <dbReference type="ARBA" id="ARBA00005010"/>
    </source>
</evidence>
<reference evidence="10" key="1">
    <citation type="submission" date="2011-05" db="EMBL/GenBank/DDBJ databases">
        <title>Complete sequence of Desulfotomaculum ruminis DSM 2154.</title>
        <authorList>
            <person name="Lucas S."/>
            <person name="Copeland A."/>
            <person name="Lapidus A."/>
            <person name="Cheng J.-F."/>
            <person name="Goodwin L."/>
            <person name="Pitluck S."/>
            <person name="Lu M."/>
            <person name="Detter J.C."/>
            <person name="Han C."/>
            <person name="Tapia R."/>
            <person name="Land M."/>
            <person name="Hauser L."/>
            <person name="Kyrpides N."/>
            <person name="Ivanova N."/>
            <person name="Mikhailova N."/>
            <person name="Pagani I."/>
            <person name="Stams A.J.M."/>
            <person name="Plugge C.M."/>
            <person name="Muyzer G."/>
            <person name="Kuever J."/>
            <person name="Parshina S.N."/>
            <person name="Ivanova A.E."/>
            <person name="Nazina T.N."/>
            <person name="Brambilla E."/>
            <person name="Spring S."/>
            <person name="Klenk H.-P."/>
            <person name="Woyke T."/>
        </authorList>
    </citation>
    <scope>NUCLEOTIDE SEQUENCE [LARGE SCALE GENOMIC DNA]</scope>
    <source>
        <strain evidence="10">ATCC 23193 / DSM 2154 / NCIB 8452 / DL</strain>
    </source>
</reference>
<organism evidence="9 10">
    <name type="scientific">Desulforamulus ruminis (strain ATCC 23193 / DSM 2154 / NCIMB 8452 / DL)</name>
    <name type="common">Desulfotomaculum ruminis</name>
    <dbReference type="NCBI Taxonomy" id="696281"/>
    <lineage>
        <taxon>Bacteria</taxon>
        <taxon>Bacillati</taxon>
        <taxon>Bacillota</taxon>
        <taxon>Clostridia</taxon>
        <taxon>Eubacteriales</taxon>
        <taxon>Peptococcaceae</taxon>
        <taxon>Desulforamulus</taxon>
    </lineage>
</organism>
<dbReference type="SUPFAM" id="SSF51735">
    <property type="entry name" value="NAD(P)-binding Rossmann-fold domains"/>
    <property type="match status" value="1"/>
</dbReference>
<feature type="domain" description="Siroheme synthase central" evidence="8">
    <location>
        <begin position="120"/>
        <end position="145"/>
    </location>
</feature>
<dbReference type="GO" id="GO:0019354">
    <property type="term" value="P:siroheme biosynthetic process"/>
    <property type="evidence" value="ECO:0007669"/>
    <property type="project" value="UniProtKB-UniPathway"/>
</dbReference>
<dbReference type="Gene3D" id="1.10.8.610">
    <property type="entry name" value="SirC, precorrin-2 dehydrogenase, C-terminal helical domain-like"/>
    <property type="match status" value="1"/>
</dbReference>
<accession>F6DSA5</accession>
<evidence type="ECO:0000313" key="10">
    <source>
        <dbReference type="Proteomes" id="UP000009234"/>
    </source>
</evidence>
<reference evidence="9 10" key="2">
    <citation type="journal article" date="2012" name="Stand. Genomic Sci.">
        <title>Complete genome sequence of the sulfate-reducing firmicute Desulfotomaculum ruminis type strain (DL(T)).</title>
        <authorList>
            <person name="Spring S."/>
            <person name="Visser M."/>
            <person name="Lu M."/>
            <person name="Copeland A."/>
            <person name="Lapidus A."/>
            <person name="Lucas S."/>
            <person name="Cheng J.F."/>
            <person name="Han C."/>
            <person name="Tapia R."/>
            <person name="Goodwin L.A."/>
            <person name="Pitluck S."/>
            <person name="Ivanova N."/>
            <person name="Land M."/>
            <person name="Hauser L."/>
            <person name="Larimer F."/>
            <person name="Rohde M."/>
            <person name="Goker M."/>
            <person name="Detter J.C."/>
            <person name="Kyrpides N.C."/>
            <person name="Woyke T."/>
            <person name="Schaap P.J."/>
            <person name="Plugge C.M."/>
            <person name="Muyzer G."/>
            <person name="Kuever J."/>
            <person name="Pereira I.A."/>
            <person name="Parshina S.N."/>
            <person name="Bernier-Latmani R."/>
            <person name="Stams A.J."/>
            <person name="Klenk H.P."/>
        </authorList>
    </citation>
    <scope>NUCLEOTIDE SEQUENCE [LARGE SCALE GENOMIC DNA]</scope>
    <source>
        <strain evidence="10">ATCC 23193 / DSM 2154 / NCIB 8452 / DL</strain>
    </source>
</reference>
<proteinExistence type="predicted"/>
<dbReference type="STRING" id="696281.Desru_1619"/>
<dbReference type="AlphaFoldDB" id="F6DSA5"/>
<dbReference type="PANTHER" id="PTHR35330:SF1">
    <property type="entry name" value="SIROHEME BIOSYNTHESIS PROTEIN MET8"/>
    <property type="match status" value="1"/>
</dbReference>
<evidence type="ECO:0000259" key="8">
    <source>
        <dbReference type="Pfam" id="PF14824"/>
    </source>
</evidence>
<dbReference type="Gene3D" id="3.40.50.720">
    <property type="entry name" value="NAD(P)-binding Rossmann-like Domain"/>
    <property type="match status" value="1"/>
</dbReference>
<keyword evidence="10" id="KW-1185">Reference proteome</keyword>
<evidence type="ECO:0000256" key="6">
    <source>
        <dbReference type="ARBA" id="ARBA00047561"/>
    </source>
</evidence>
<keyword evidence="4" id="KW-0520">NAD</keyword>
<dbReference type="InterPro" id="IPR019478">
    <property type="entry name" value="Sirohaem_synthase_dimer_dom"/>
</dbReference>
<comment type="catalytic activity">
    <reaction evidence="6">
        <text>precorrin-2 + NAD(+) = sirohydrochlorin + NADH + 2 H(+)</text>
        <dbReference type="Rhea" id="RHEA:15613"/>
        <dbReference type="ChEBI" id="CHEBI:15378"/>
        <dbReference type="ChEBI" id="CHEBI:57540"/>
        <dbReference type="ChEBI" id="CHEBI:57945"/>
        <dbReference type="ChEBI" id="CHEBI:58351"/>
        <dbReference type="ChEBI" id="CHEBI:58827"/>
        <dbReference type="EC" id="1.3.1.76"/>
    </reaction>
</comment>
<dbReference type="InterPro" id="IPR036291">
    <property type="entry name" value="NAD(P)-bd_dom_sf"/>
</dbReference>
<dbReference type="UniPathway" id="UPA00262">
    <property type="reaction ID" value="UER00222"/>
</dbReference>
<keyword evidence="3" id="KW-0560">Oxidoreductase</keyword>
<keyword evidence="5" id="KW-0627">Porphyrin biosynthesis</keyword>
<dbReference type="eggNOG" id="COG1648">
    <property type="taxonomic scope" value="Bacteria"/>
</dbReference>
<evidence type="ECO:0000313" key="9">
    <source>
        <dbReference type="EMBL" id="AEG59884.1"/>
    </source>
</evidence>
<dbReference type="InterPro" id="IPR028281">
    <property type="entry name" value="Sirohaem_synthase_central"/>
</dbReference>